<feature type="domain" description="Calcineurin-like phosphoesterase" evidence="1">
    <location>
        <begin position="130"/>
        <end position="375"/>
    </location>
</feature>
<evidence type="ECO:0000259" key="1">
    <source>
        <dbReference type="Pfam" id="PF00149"/>
    </source>
</evidence>
<reference evidence="2" key="1">
    <citation type="submission" date="2016-10" db="EMBL/GenBank/DDBJ databases">
        <title>Sequence of Gallionella enrichment culture.</title>
        <authorList>
            <person name="Poehlein A."/>
            <person name="Muehling M."/>
            <person name="Daniel R."/>
        </authorList>
    </citation>
    <scope>NUCLEOTIDE SEQUENCE</scope>
</reference>
<gene>
    <name evidence="2" type="ORF">GALL_15060</name>
</gene>
<dbReference type="Gene3D" id="3.60.21.10">
    <property type="match status" value="1"/>
</dbReference>
<sequence>MFRLSGISFCRSLSMLAAAGLLSACAAIDGQIPVPVHTAYVVMGENGTAVARMLTTDAQCPVIRFDGREATMDLRAAPESMPLRPTISAPADSKASDFPIRVCEKSIPPGTLKADIGDIALPLPAPESKRIVVIGDTGCRLKKSEAAYQACNDANQYPFAKVTAVAANWKPDLVIHVGDFQYRENECPAGNTGCAGSPWGYGWDAWQADFFQPAAALLKAAPWVMVRGNHESCTRAGQGWWRMIDPRPLLPGRDCNDAANDATGDYSDPYAVPLGGDAQLIVLDTSNTSSGVIPAGDIRQIKYRDMYGKLEKLSQQASYNIVANHHPILGFFASQDKQGKVTLWPGNQGLQSVFGAIDPLIMPQRINALLSGHVHMWQEVSFSSPHPTQLIAGFSGTMEDLVPLPAELPRGATPAPGAVVERHSSWAGGFGFMTMERTGTNQWEVGVWDTAGHQVNSCRVDGRHSACDLTQIK</sequence>
<dbReference type="SUPFAM" id="SSF56300">
    <property type="entry name" value="Metallo-dependent phosphatases"/>
    <property type="match status" value="1"/>
</dbReference>
<dbReference type="PROSITE" id="PS51257">
    <property type="entry name" value="PROKAR_LIPOPROTEIN"/>
    <property type="match status" value="1"/>
</dbReference>
<comment type="caution">
    <text evidence="2">The sequence shown here is derived from an EMBL/GenBank/DDBJ whole genome shotgun (WGS) entry which is preliminary data.</text>
</comment>
<dbReference type="Pfam" id="PF00149">
    <property type="entry name" value="Metallophos"/>
    <property type="match status" value="1"/>
</dbReference>
<organism evidence="2">
    <name type="scientific">mine drainage metagenome</name>
    <dbReference type="NCBI Taxonomy" id="410659"/>
    <lineage>
        <taxon>unclassified sequences</taxon>
        <taxon>metagenomes</taxon>
        <taxon>ecological metagenomes</taxon>
    </lineage>
</organism>
<dbReference type="InterPro" id="IPR029052">
    <property type="entry name" value="Metallo-depent_PP-like"/>
</dbReference>
<dbReference type="AlphaFoldDB" id="A0A1J5TDL4"/>
<dbReference type="GO" id="GO:0016787">
    <property type="term" value="F:hydrolase activity"/>
    <property type="evidence" value="ECO:0007669"/>
    <property type="project" value="InterPro"/>
</dbReference>
<protein>
    <submittedName>
        <fullName evidence="2">Calcineurin-like phosphoesterase</fullName>
    </submittedName>
</protein>
<proteinExistence type="predicted"/>
<evidence type="ECO:0000313" key="2">
    <source>
        <dbReference type="EMBL" id="OIR18179.1"/>
    </source>
</evidence>
<dbReference type="InterPro" id="IPR004843">
    <property type="entry name" value="Calcineurin-like_PHP"/>
</dbReference>
<accession>A0A1J5TDL4</accession>
<dbReference type="EMBL" id="MLJW01000003">
    <property type="protein sequence ID" value="OIR18179.1"/>
    <property type="molecule type" value="Genomic_DNA"/>
</dbReference>
<name>A0A1J5TDL4_9ZZZZ</name>